<name>A0AAD4VEZ9_PRUDU</name>
<evidence type="ECO:0000313" key="3">
    <source>
        <dbReference type="Proteomes" id="UP001054821"/>
    </source>
</evidence>
<dbReference type="EMBL" id="JAJFAZ020000006">
    <property type="protein sequence ID" value="KAI5323850.1"/>
    <property type="molecule type" value="Genomic_DNA"/>
</dbReference>
<protein>
    <submittedName>
        <fullName evidence="2">Uncharacterized protein</fullName>
    </submittedName>
</protein>
<dbReference type="AlphaFoldDB" id="A0AAD4VEZ9"/>
<sequence>MFWRTTFNPILSKHDLTEMRNLISDKSSSVPCLLGDLSNPVIIHIAFICMLVTHMVEGLRAEDRVVRKILRSLPQRFQPKTTAFEEIRDLNTSKVRELIGSLQTYEMKHLVPKKSKSIALKVVDKEDGEHQSEEFNGDEFAYLSRQFKKFFKNQNSKSHDLRNHSCIISKIKHSNYTNGYGYIASECANIQKKQNGKAKALNVTWSDSDSESESEENTIALITTISSDEAQQNNVHDREPNIDYVLEKYDDLLAASQKINKHNRELAKRVVVLELENSRTARMLQSSDAEPEIVETSREDTDLETHKLADVTDTDFEDCNQPLNPMMRRLGAKQVQKDHSPSDIIENVDDKLRT</sequence>
<proteinExistence type="predicted"/>
<evidence type="ECO:0000313" key="2">
    <source>
        <dbReference type="EMBL" id="KAI5323850.1"/>
    </source>
</evidence>
<dbReference type="Proteomes" id="UP001054821">
    <property type="component" value="Chromosome 6"/>
</dbReference>
<keyword evidence="3" id="KW-1185">Reference proteome</keyword>
<accession>A0AAD4VEZ9</accession>
<gene>
    <name evidence="2" type="ORF">L3X38_032923</name>
</gene>
<feature type="region of interest" description="Disordered" evidence="1">
    <location>
        <begin position="332"/>
        <end position="354"/>
    </location>
</feature>
<organism evidence="2 3">
    <name type="scientific">Prunus dulcis</name>
    <name type="common">Almond</name>
    <name type="synonym">Amygdalus dulcis</name>
    <dbReference type="NCBI Taxonomy" id="3755"/>
    <lineage>
        <taxon>Eukaryota</taxon>
        <taxon>Viridiplantae</taxon>
        <taxon>Streptophyta</taxon>
        <taxon>Embryophyta</taxon>
        <taxon>Tracheophyta</taxon>
        <taxon>Spermatophyta</taxon>
        <taxon>Magnoliopsida</taxon>
        <taxon>eudicotyledons</taxon>
        <taxon>Gunneridae</taxon>
        <taxon>Pentapetalae</taxon>
        <taxon>rosids</taxon>
        <taxon>fabids</taxon>
        <taxon>Rosales</taxon>
        <taxon>Rosaceae</taxon>
        <taxon>Amygdaloideae</taxon>
        <taxon>Amygdaleae</taxon>
        <taxon>Prunus</taxon>
    </lineage>
</organism>
<reference evidence="2 3" key="1">
    <citation type="journal article" date="2022" name="G3 (Bethesda)">
        <title>Whole-genome sequence and methylome profiling of the almond [Prunus dulcis (Mill.) D.A. Webb] cultivar 'Nonpareil'.</title>
        <authorList>
            <person name="D'Amico-Willman K.M."/>
            <person name="Ouma W.Z."/>
            <person name="Meulia T."/>
            <person name="Sideli G.M."/>
            <person name="Gradziel T.M."/>
            <person name="Fresnedo-Ramirez J."/>
        </authorList>
    </citation>
    <scope>NUCLEOTIDE SEQUENCE [LARGE SCALE GENOMIC DNA]</scope>
    <source>
        <strain evidence="2">Clone GOH B32 T37-40</strain>
    </source>
</reference>
<comment type="caution">
    <text evidence="2">The sequence shown here is derived from an EMBL/GenBank/DDBJ whole genome shotgun (WGS) entry which is preliminary data.</text>
</comment>
<evidence type="ECO:0000256" key="1">
    <source>
        <dbReference type="SAM" id="MobiDB-lite"/>
    </source>
</evidence>